<gene>
    <name evidence="1" type="ORF">OCU04_003223</name>
</gene>
<evidence type="ECO:0000313" key="1">
    <source>
        <dbReference type="EMBL" id="KAJ8067613.1"/>
    </source>
</evidence>
<dbReference type="EMBL" id="JAPEIS010000003">
    <property type="protein sequence ID" value="KAJ8067613.1"/>
    <property type="molecule type" value="Genomic_DNA"/>
</dbReference>
<sequence>MLKLNEEIPRNPIKLTTSCLHGLFSTYLSSTYFPIGGDKHSMSRSYRRNIRGLFISNPRFIGWETSEREGLIIREKDVLVRYIQDSTQFTKSILEGKGTSL</sequence>
<dbReference type="Proteomes" id="UP001152300">
    <property type="component" value="Unassembled WGS sequence"/>
</dbReference>
<proteinExistence type="predicted"/>
<accession>A0A9X0ASF0</accession>
<reference evidence="1" key="1">
    <citation type="submission" date="2022-11" db="EMBL/GenBank/DDBJ databases">
        <title>Genome Resource of Sclerotinia nivalis Strain SnTB1, a Plant Pathogen Isolated from American Ginseng.</title>
        <authorList>
            <person name="Fan S."/>
        </authorList>
    </citation>
    <scope>NUCLEOTIDE SEQUENCE</scope>
    <source>
        <strain evidence="1">SnTB1</strain>
    </source>
</reference>
<keyword evidence="2" id="KW-1185">Reference proteome</keyword>
<protein>
    <submittedName>
        <fullName evidence="1">Uncharacterized protein</fullName>
    </submittedName>
</protein>
<organism evidence="1 2">
    <name type="scientific">Sclerotinia nivalis</name>
    <dbReference type="NCBI Taxonomy" id="352851"/>
    <lineage>
        <taxon>Eukaryota</taxon>
        <taxon>Fungi</taxon>
        <taxon>Dikarya</taxon>
        <taxon>Ascomycota</taxon>
        <taxon>Pezizomycotina</taxon>
        <taxon>Leotiomycetes</taxon>
        <taxon>Helotiales</taxon>
        <taxon>Sclerotiniaceae</taxon>
        <taxon>Sclerotinia</taxon>
    </lineage>
</organism>
<name>A0A9X0ASF0_9HELO</name>
<evidence type="ECO:0000313" key="2">
    <source>
        <dbReference type="Proteomes" id="UP001152300"/>
    </source>
</evidence>
<comment type="caution">
    <text evidence="1">The sequence shown here is derived from an EMBL/GenBank/DDBJ whole genome shotgun (WGS) entry which is preliminary data.</text>
</comment>
<dbReference type="AlphaFoldDB" id="A0A9X0ASF0"/>